<keyword evidence="4" id="KW-1185">Reference proteome</keyword>
<proteinExistence type="predicted"/>
<evidence type="ECO:0000313" key="2">
    <source>
        <dbReference type="EMBL" id="KQK14782.1"/>
    </source>
</evidence>
<name>I1GRE5_BRADI</name>
<dbReference type="Proteomes" id="UP000008810">
    <property type="component" value="Chromosome 1"/>
</dbReference>
<dbReference type="EnsemblPlants" id="KQK14782">
    <property type="protein sequence ID" value="KQK14782"/>
    <property type="gene ID" value="BRADI_1g18540v3"/>
</dbReference>
<evidence type="ECO:0000256" key="1">
    <source>
        <dbReference type="SAM" id="MobiDB-lite"/>
    </source>
</evidence>
<dbReference type="AlphaFoldDB" id="I1GRE5"/>
<organism evidence="3">
    <name type="scientific">Brachypodium distachyon</name>
    <name type="common">Purple false brome</name>
    <name type="synonym">Trachynia distachya</name>
    <dbReference type="NCBI Taxonomy" id="15368"/>
    <lineage>
        <taxon>Eukaryota</taxon>
        <taxon>Viridiplantae</taxon>
        <taxon>Streptophyta</taxon>
        <taxon>Embryophyta</taxon>
        <taxon>Tracheophyta</taxon>
        <taxon>Spermatophyta</taxon>
        <taxon>Magnoliopsida</taxon>
        <taxon>Liliopsida</taxon>
        <taxon>Poales</taxon>
        <taxon>Poaceae</taxon>
        <taxon>BOP clade</taxon>
        <taxon>Pooideae</taxon>
        <taxon>Stipodae</taxon>
        <taxon>Brachypodieae</taxon>
        <taxon>Brachypodium</taxon>
    </lineage>
</organism>
<dbReference type="InParanoid" id="I1GRE5"/>
<accession>I1GRE5</accession>
<evidence type="ECO:0000313" key="4">
    <source>
        <dbReference type="Proteomes" id="UP000008810"/>
    </source>
</evidence>
<protein>
    <submittedName>
        <fullName evidence="2 3">Uncharacterized protein</fullName>
    </submittedName>
</protein>
<sequence length="127" mass="13403">MCCALPLLRLSSSPPPCRALLAKNLRRQKMASFGQESPDPGAERPDPVTGDLCSKDGSGGVMNGSGGGEDALCSKVEPLLVCSLVVLAGSWTIFVAIEYGRVEEEHQAGLVLAAMDLRRSSSGSWRQ</sequence>
<evidence type="ECO:0000313" key="3">
    <source>
        <dbReference type="EnsemblPlants" id="KQK14782"/>
    </source>
</evidence>
<dbReference type="Gramene" id="KQK14782">
    <property type="protein sequence ID" value="KQK14782"/>
    <property type="gene ID" value="BRADI_1g18540v3"/>
</dbReference>
<reference evidence="3" key="3">
    <citation type="submission" date="2018-08" db="UniProtKB">
        <authorList>
            <consortium name="EnsemblPlants"/>
        </authorList>
    </citation>
    <scope>IDENTIFICATION</scope>
    <source>
        <strain evidence="3">cv. Bd21</strain>
    </source>
</reference>
<feature type="region of interest" description="Disordered" evidence="1">
    <location>
        <begin position="31"/>
        <end position="64"/>
    </location>
</feature>
<dbReference type="ExpressionAtlas" id="I1GRE5">
    <property type="expression patterns" value="baseline"/>
</dbReference>
<gene>
    <name evidence="2" type="ORF">BRADI_1g18540v3</name>
</gene>
<dbReference type="HOGENOM" id="CLU_1973560_0_0_1"/>
<dbReference type="EMBL" id="CM000880">
    <property type="protein sequence ID" value="KQK14782.1"/>
    <property type="molecule type" value="Genomic_DNA"/>
</dbReference>
<reference evidence="2" key="2">
    <citation type="submission" date="2017-06" db="EMBL/GenBank/DDBJ databases">
        <title>WGS assembly of Brachypodium distachyon.</title>
        <authorList>
            <consortium name="The International Brachypodium Initiative"/>
            <person name="Lucas S."/>
            <person name="Harmon-Smith M."/>
            <person name="Lail K."/>
            <person name="Tice H."/>
            <person name="Grimwood J."/>
            <person name="Bruce D."/>
            <person name="Barry K."/>
            <person name="Shu S."/>
            <person name="Lindquist E."/>
            <person name="Wang M."/>
            <person name="Pitluck S."/>
            <person name="Vogel J.P."/>
            <person name="Garvin D.F."/>
            <person name="Mockler T.C."/>
            <person name="Schmutz J."/>
            <person name="Rokhsar D."/>
            <person name="Bevan M.W."/>
        </authorList>
    </citation>
    <scope>NUCLEOTIDE SEQUENCE</scope>
    <source>
        <strain evidence="2">Bd21</strain>
    </source>
</reference>
<reference evidence="2 3" key="1">
    <citation type="journal article" date="2010" name="Nature">
        <title>Genome sequencing and analysis of the model grass Brachypodium distachyon.</title>
        <authorList>
            <consortium name="International Brachypodium Initiative"/>
        </authorList>
    </citation>
    <scope>NUCLEOTIDE SEQUENCE [LARGE SCALE GENOMIC DNA]</scope>
    <source>
        <strain evidence="2 3">Bd21</strain>
    </source>
</reference>